<dbReference type="Pfam" id="PF06813">
    <property type="entry name" value="Nodulin-like"/>
    <property type="match status" value="1"/>
</dbReference>
<feature type="transmembrane region" description="Helical" evidence="5">
    <location>
        <begin position="508"/>
        <end position="530"/>
    </location>
</feature>
<feature type="domain" description="Major facilitator superfamily (MFS) profile" evidence="6">
    <location>
        <begin position="337"/>
        <end position="547"/>
    </location>
</feature>
<feature type="transmembrane region" description="Helical" evidence="5">
    <location>
        <begin position="466"/>
        <end position="488"/>
    </location>
</feature>
<dbReference type="Gene3D" id="1.20.1250.20">
    <property type="entry name" value="MFS general substrate transporter like domains"/>
    <property type="match status" value="1"/>
</dbReference>
<comment type="caution">
    <text evidence="7">The sequence shown here is derived from an EMBL/GenBank/DDBJ whole genome shotgun (WGS) entry which is preliminary data.</text>
</comment>
<feature type="transmembrane region" description="Helical" evidence="5">
    <location>
        <begin position="144"/>
        <end position="166"/>
    </location>
</feature>
<feature type="transmembrane region" description="Helical" evidence="5">
    <location>
        <begin position="80"/>
        <end position="100"/>
    </location>
</feature>
<dbReference type="PANTHER" id="PTHR21576:SF22">
    <property type="entry name" value="F25A4.25 PROTEIN"/>
    <property type="match status" value="1"/>
</dbReference>
<evidence type="ECO:0000256" key="3">
    <source>
        <dbReference type="ARBA" id="ARBA00022989"/>
    </source>
</evidence>
<dbReference type="AlphaFoldDB" id="A0A8J4VUH8"/>
<sequence length="547" mass="60607">MEMLSNKWVATVASMWIQCSSGVYTFSVYSSVLKSSQGYDQSTLETVAVFRDIGSSAGVLSGLLYTAVTHNNNYSGFFRGPWLVHLAGAIQGFFGYFLMWATVVGLIERPRLPVMCLFMLLSSHSITFFNTANIVSGVQNFPQFSGTIVGIMKGCSGISGAILIQLYDTFYKGEPSTFLLMLAILPTFIQLVLMLLVKIYKTNTGDDKKHLNSFSAVVLIIAGYLMIIIILENIFSLPLWAHIFTFILLLLLLASPLGIAIQAQKDDSKRFLETFSFESNPSMENPKSMGSSSETLLAKDLAYHELPSGEDQVNAALDEKILFDEEGMNLLQAMCTVNFWLFFVAMVCGMGSTQAVINNLSQIGQSLNYTSVEVNNLVSLWNIWNCLGRVGVGYLSDYLLHTRGWARPLFIAITLATTMIGHLVIASGFPGMLYVGSILMGICDGSQWSLMPTITSDIFGVRHMGTIFNTIAIACPIGSYIFSVRVIGYIYDMEAGGEDHSCFSTRCFMLSFFIMASLAFLGFLFAIALFQRTKRFYMLRRLKHSLK</sequence>
<dbReference type="OrthoDB" id="410267at2759"/>
<dbReference type="PROSITE" id="PS50850">
    <property type="entry name" value="MFS"/>
    <property type="match status" value="1"/>
</dbReference>
<evidence type="ECO:0000256" key="2">
    <source>
        <dbReference type="ARBA" id="ARBA00022692"/>
    </source>
</evidence>
<gene>
    <name evidence="7" type="ORF">CMV_014376</name>
</gene>
<feature type="transmembrane region" description="Helical" evidence="5">
    <location>
        <begin position="178"/>
        <end position="199"/>
    </location>
</feature>
<feature type="transmembrane region" description="Helical" evidence="5">
    <location>
        <begin position="211"/>
        <end position="231"/>
    </location>
</feature>
<dbReference type="CDD" id="cd17354">
    <property type="entry name" value="MFS_Mch1p_like"/>
    <property type="match status" value="1"/>
</dbReference>
<evidence type="ECO:0000256" key="5">
    <source>
        <dbReference type="SAM" id="Phobius"/>
    </source>
</evidence>
<evidence type="ECO:0000313" key="8">
    <source>
        <dbReference type="Proteomes" id="UP000737018"/>
    </source>
</evidence>
<keyword evidence="8" id="KW-1185">Reference proteome</keyword>
<evidence type="ECO:0000256" key="1">
    <source>
        <dbReference type="ARBA" id="ARBA00004141"/>
    </source>
</evidence>
<dbReference type="SUPFAM" id="SSF103473">
    <property type="entry name" value="MFS general substrate transporter"/>
    <property type="match status" value="2"/>
</dbReference>
<evidence type="ECO:0000313" key="7">
    <source>
        <dbReference type="EMBL" id="KAF3960956.1"/>
    </source>
</evidence>
<accession>A0A8J4VUH8</accession>
<name>A0A8J4VUH8_9ROSI</name>
<keyword evidence="2 5" id="KW-0812">Transmembrane</keyword>
<comment type="subcellular location">
    <subcellularLocation>
        <location evidence="1">Membrane</location>
        <topology evidence="1">Multi-pass membrane protein</topology>
    </subcellularLocation>
</comment>
<protein>
    <recommendedName>
        <fullName evidence="6">Major facilitator superfamily (MFS) profile domain-containing protein</fullName>
    </recommendedName>
</protein>
<dbReference type="EMBL" id="JRKL02002003">
    <property type="protein sequence ID" value="KAF3960956.1"/>
    <property type="molecule type" value="Genomic_DNA"/>
</dbReference>
<reference evidence="7" key="1">
    <citation type="submission" date="2020-03" db="EMBL/GenBank/DDBJ databases">
        <title>Castanea mollissima Vanexum genome sequencing.</title>
        <authorList>
            <person name="Staton M."/>
        </authorList>
    </citation>
    <scope>NUCLEOTIDE SEQUENCE</scope>
    <source>
        <tissue evidence="7">Leaf</tissue>
    </source>
</reference>
<evidence type="ECO:0000259" key="6">
    <source>
        <dbReference type="PROSITE" id="PS50850"/>
    </source>
</evidence>
<dbReference type="GO" id="GO:0022857">
    <property type="term" value="F:transmembrane transporter activity"/>
    <property type="evidence" value="ECO:0007669"/>
    <property type="project" value="InterPro"/>
</dbReference>
<dbReference type="GO" id="GO:0016020">
    <property type="term" value="C:membrane"/>
    <property type="evidence" value="ECO:0007669"/>
    <property type="project" value="UniProtKB-SubCell"/>
</dbReference>
<dbReference type="Pfam" id="PF23262">
    <property type="entry name" value="NFD4_C"/>
    <property type="match status" value="1"/>
</dbReference>
<feature type="transmembrane region" description="Helical" evidence="5">
    <location>
        <begin position="337"/>
        <end position="357"/>
    </location>
</feature>
<keyword evidence="4 5" id="KW-0472">Membrane</keyword>
<dbReference type="PANTHER" id="PTHR21576">
    <property type="entry name" value="UNCHARACTERIZED NODULIN-LIKE PROTEIN"/>
    <property type="match status" value="1"/>
</dbReference>
<dbReference type="Proteomes" id="UP000737018">
    <property type="component" value="Unassembled WGS sequence"/>
</dbReference>
<evidence type="ECO:0000256" key="4">
    <source>
        <dbReference type="ARBA" id="ARBA00023136"/>
    </source>
</evidence>
<feature type="transmembrane region" description="Helical" evidence="5">
    <location>
        <begin position="408"/>
        <end position="426"/>
    </location>
</feature>
<dbReference type="InterPro" id="IPR036259">
    <property type="entry name" value="MFS_trans_sf"/>
</dbReference>
<organism evidence="7 8">
    <name type="scientific">Castanea mollissima</name>
    <name type="common">Chinese chestnut</name>
    <dbReference type="NCBI Taxonomy" id="60419"/>
    <lineage>
        <taxon>Eukaryota</taxon>
        <taxon>Viridiplantae</taxon>
        <taxon>Streptophyta</taxon>
        <taxon>Embryophyta</taxon>
        <taxon>Tracheophyta</taxon>
        <taxon>Spermatophyta</taxon>
        <taxon>Magnoliopsida</taxon>
        <taxon>eudicotyledons</taxon>
        <taxon>Gunneridae</taxon>
        <taxon>Pentapetalae</taxon>
        <taxon>rosids</taxon>
        <taxon>fabids</taxon>
        <taxon>Fagales</taxon>
        <taxon>Fagaceae</taxon>
        <taxon>Castanea</taxon>
    </lineage>
</organism>
<dbReference type="InterPro" id="IPR020846">
    <property type="entry name" value="MFS_dom"/>
</dbReference>
<dbReference type="InterPro" id="IPR010658">
    <property type="entry name" value="Nodulin-like"/>
</dbReference>
<feature type="transmembrane region" description="Helical" evidence="5">
    <location>
        <begin position="237"/>
        <end position="261"/>
    </location>
</feature>
<proteinExistence type="predicted"/>
<dbReference type="InterPro" id="IPR056555">
    <property type="entry name" value="NFD4_C"/>
</dbReference>
<feature type="transmembrane region" description="Helical" evidence="5">
    <location>
        <begin position="112"/>
        <end position="132"/>
    </location>
</feature>
<keyword evidence="3 5" id="KW-1133">Transmembrane helix</keyword>